<dbReference type="AlphaFoldDB" id="A0A543PA23"/>
<keyword evidence="2" id="KW-1185">Reference proteome</keyword>
<sequence>MRITPANQGTYLLVAVVVDTVRIDEIRQVLRSLLYRRQDRLHWRDEEAPRRTKIAEAIGALDLAATVVIGTPLAKSKQERARRKCLETLLPNLETMGVTRVVMEERTRSLVESDRKMITAVRGKRLITAGLRVETARPKEEPMLWLPDSVAGAFGAARDRGRSEWLELIGRVEQIDVSTL</sequence>
<dbReference type="Proteomes" id="UP000319865">
    <property type="component" value="Unassembled WGS sequence"/>
</dbReference>
<organism evidence="1 2">
    <name type="scientific">Blastococcus colisei</name>
    <dbReference type="NCBI Taxonomy" id="1564162"/>
    <lineage>
        <taxon>Bacteria</taxon>
        <taxon>Bacillati</taxon>
        <taxon>Actinomycetota</taxon>
        <taxon>Actinomycetes</taxon>
        <taxon>Geodermatophilales</taxon>
        <taxon>Geodermatophilaceae</taxon>
        <taxon>Blastococcus</taxon>
    </lineage>
</organism>
<evidence type="ECO:0000313" key="2">
    <source>
        <dbReference type="Proteomes" id="UP000319865"/>
    </source>
</evidence>
<proteinExistence type="predicted"/>
<protein>
    <submittedName>
        <fullName evidence="1">Uncharacterized protein</fullName>
    </submittedName>
</protein>
<dbReference type="EMBL" id="VFQE01000001">
    <property type="protein sequence ID" value="TQN40937.1"/>
    <property type="molecule type" value="Genomic_DNA"/>
</dbReference>
<gene>
    <name evidence="1" type="ORF">FHU33_0289</name>
</gene>
<name>A0A543PA23_9ACTN</name>
<comment type="caution">
    <text evidence="1">The sequence shown here is derived from an EMBL/GenBank/DDBJ whole genome shotgun (WGS) entry which is preliminary data.</text>
</comment>
<accession>A0A543PA23</accession>
<evidence type="ECO:0000313" key="1">
    <source>
        <dbReference type="EMBL" id="TQN40937.1"/>
    </source>
</evidence>
<reference evidence="1 2" key="1">
    <citation type="submission" date="2019-06" db="EMBL/GenBank/DDBJ databases">
        <title>Sequencing the genomes of 1000 actinobacteria strains.</title>
        <authorList>
            <person name="Klenk H.-P."/>
        </authorList>
    </citation>
    <scope>NUCLEOTIDE SEQUENCE [LARGE SCALE GENOMIC DNA]</scope>
    <source>
        <strain evidence="1 2">DSM 46837</strain>
    </source>
</reference>